<reference evidence="1 2" key="2">
    <citation type="journal article" date="2014" name="Genome Announc.">
        <title>Complete Genome Sequence of the Subsurface, Mesophilic Sulfate-Reducing Bacterium Desulfovibrio aespoeensis Aspo-2.</title>
        <authorList>
            <person name="Pedersen K."/>
            <person name="Bengtsson A."/>
            <person name="Edlund J."/>
            <person name="Rabe L."/>
            <person name="Hazen T."/>
            <person name="Chakraborty R."/>
            <person name="Goodwin L."/>
            <person name="Shapiro N."/>
        </authorList>
    </citation>
    <scope>NUCLEOTIDE SEQUENCE [LARGE SCALE GENOMIC DNA]</scope>
    <source>
        <strain evidence="2">ATCC 700646 / DSM 10631 / Aspo-2</strain>
    </source>
</reference>
<dbReference type="HOGENOM" id="CLU_1114392_0_0_7"/>
<reference evidence="2" key="1">
    <citation type="submission" date="2010-12" db="EMBL/GenBank/DDBJ databases">
        <title>Complete sequence of Desulfovibrio aespoeensis Aspo-2.</title>
        <authorList>
            <consortium name="US DOE Joint Genome Institute"/>
            <person name="Lucas S."/>
            <person name="Copeland A."/>
            <person name="Lapidus A."/>
            <person name="Cheng J.-F."/>
            <person name="Goodwin L."/>
            <person name="Pitluck S."/>
            <person name="Chertkov O."/>
            <person name="Misra M."/>
            <person name="Detter J.C."/>
            <person name="Han C."/>
            <person name="Tapia R."/>
            <person name="Land M."/>
            <person name="Hauser L."/>
            <person name="Kyrpides N."/>
            <person name="Ivanova N."/>
            <person name="Ovchinnikova G."/>
            <person name="Pedersen K."/>
            <person name="Jagevall S."/>
            <person name="Hazen T."/>
            <person name="Woyke T."/>
        </authorList>
    </citation>
    <scope>NUCLEOTIDE SEQUENCE [LARGE SCALE GENOMIC DNA]</scope>
    <source>
        <strain evidence="2">ATCC 700646 / DSM 10631 / Aspo-2</strain>
    </source>
</reference>
<gene>
    <name evidence="1" type="ordered locus">Daes_1387</name>
</gene>
<proteinExistence type="predicted"/>
<dbReference type="Proteomes" id="UP000002191">
    <property type="component" value="Chromosome"/>
</dbReference>
<dbReference type="AlphaFoldDB" id="E6VVF7"/>
<accession>E6VVF7</accession>
<dbReference type="KEGG" id="das:Daes_1387"/>
<dbReference type="EMBL" id="CP002431">
    <property type="protein sequence ID" value="ADU62401.1"/>
    <property type="molecule type" value="Genomic_DNA"/>
</dbReference>
<name>E6VVF7_PSEA9</name>
<evidence type="ECO:0000313" key="2">
    <source>
        <dbReference type="Proteomes" id="UP000002191"/>
    </source>
</evidence>
<evidence type="ECO:0000313" key="1">
    <source>
        <dbReference type="EMBL" id="ADU62401.1"/>
    </source>
</evidence>
<dbReference type="RefSeq" id="WP_013514331.1">
    <property type="nucleotide sequence ID" value="NC_014844.1"/>
</dbReference>
<protein>
    <submittedName>
        <fullName evidence="1">Uncharacterized protein</fullName>
    </submittedName>
</protein>
<sequence length="249" mass="28034">MKVVRQKNLLMDQSRGFLKVFSVSIFLVAFCSVSIARSDIDVNLFLNDAFKYSRIVSKWETGIRYGVIGLNDSELRIFGEVCSDFAKAADVSIGKEEIDVNALFVFSSDIKKDLARNNIYLLFRQDNELYESYLDRIGSHLSNDIIAKAVIEKSSIINFSVVVDKNLIPENIYGHYSKLVMMMLFGVLNQSGVVSSSALNYDVTNYSSVSDFDKKFVGIYYGSDIKHGMSVQNAIEVIRKNFSQSGNVR</sequence>
<organism evidence="1 2">
    <name type="scientific">Pseudodesulfovibrio aespoeensis (strain ATCC 700646 / DSM 10631 / Aspo-2)</name>
    <name type="common">Desulfovibrio aespoeensis</name>
    <dbReference type="NCBI Taxonomy" id="643562"/>
    <lineage>
        <taxon>Bacteria</taxon>
        <taxon>Pseudomonadati</taxon>
        <taxon>Thermodesulfobacteriota</taxon>
        <taxon>Desulfovibrionia</taxon>
        <taxon>Desulfovibrionales</taxon>
        <taxon>Desulfovibrionaceae</taxon>
    </lineage>
</organism>
<keyword evidence="2" id="KW-1185">Reference proteome</keyword>